<evidence type="ECO:0000259" key="2">
    <source>
        <dbReference type="Pfam" id="PF13439"/>
    </source>
</evidence>
<dbReference type="GO" id="GO:0102710">
    <property type="term" value="F:D-inositol-3-phosphate glycosyltransferase activity"/>
    <property type="evidence" value="ECO:0007669"/>
    <property type="project" value="UniProtKB-EC"/>
</dbReference>
<dbReference type="InterPro" id="IPR028098">
    <property type="entry name" value="Glyco_trans_4-like_N"/>
</dbReference>
<dbReference type="EMBL" id="MT630642">
    <property type="protein sequence ID" value="QNO41445.1"/>
    <property type="molecule type" value="Genomic_DNA"/>
</dbReference>
<proteinExistence type="predicted"/>
<name>A0A7G9Y0B1_9EURY</name>
<evidence type="ECO:0000313" key="3">
    <source>
        <dbReference type="EMBL" id="QNO41445.1"/>
    </source>
</evidence>
<dbReference type="PANTHER" id="PTHR12526:SF625">
    <property type="entry name" value="PHOSPHATIDYLINOSITOL GLYCAN-CLASS A"/>
    <property type="match status" value="1"/>
</dbReference>
<keyword evidence="3" id="KW-0328">Glycosyltransferase</keyword>
<protein>
    <submittedName>
        <fullName evidence="3">D-inositol-3-phosphate glycosyltransferase</fullName>
        <ecNumber evidence="3">2.4.1.250</ecNumber>
    </submittedName>
</protein>
<dbReference type="AlphaFoldDB" id="A0A7G9Y0B1"/>
<reference evidence="3" key="1">
    <citation type="submission" date="2020-06" db="EMBL/GenBank/DDBJ databases">
        <title>Unique genomic features of the anaerobic methanotrophic archaea.</title>
        <authorList>
            <person name="Chadwick G.L."/>
            <person name="Skennerton C.T."/>
            <person name="Laso-Perez R."/>
            <person name="Leu A.O."/>
            <person name="Speth D.R."/>
            <person name="Yu H."/>
            <person name="Morgan-Lang C."/>
            <person name="Hatzenpichler R."/>
            <person name="Goudeau D."/>
            <person name="Malmstrom R."/>
            <person name="Brazelton W.J."/>
            <person name="Woyke T."/>
            <person name="Hallam S.J."/>
            <person name="Tyson G.W."/>
            <person name="Wegener G."/>
            <person name="Boetius A."/>
            <person name="Orphan V."/>
        </authorList>
    </citation>
    <scope>NUCLEOTIDE SEQUENCE</scope>
</reference>
<dbReference type="Pfam" id="PF00534">
    <property type="entry name" value="Glycos_transf_1"/>
    <property type="match status" value="1"/>
</dbReference>
<sequence>MAVSDLRIGIFAWESLHSVRVGGIAPHVTDLSEILAEENEVHIFTRIGDESEYEEIRGVHYERCAHDQSGGIVDQMNAMCAAMVERFYAVEEVFGKFDIIHGHDWHPVTALTEIKRRSNIPFVITYHSTEWGRNGNCHSDSWVSKEIAHREWLAGYESSSVITTSGQMHGEIRELYQIPDGKIEIIGNGVISCSKLNIDPGQTKERYGIHPLAPVVLFVGRMVHQKGVDLLIEAMPHILAHRWDVKFIFAGEGGFRQKYEELARELGVYQSCRFTGYVSDKELNELMKLCDLLCVPSRNEPFGIVVLEGWSVGKPVVGTEAVDVIDNFKDGIKAYMQPESITWCINYMLDNPDLMKQMGETGKKRVKKFYTWDHIAKKTLEVYENVLRREHALDL</sequence>
<dbReference type="InterPro" id="IPR001296">
    <property type="entry name" value="Glyco_trans_1"/>
</dbReference>
<evidence type="ECO:0000313" key="4">
    <source>
        <dbReference type="EMBL" id="QNO41953.1"/>
    </source>
</evidence>
<dbReference type="EMBL" id="MT630690">
    <property type="protein sequence ID" value="QNO41953.1"/>
    <property type="molecule type" value="Genomic_DNA"/>
</dbReference>
<dbReference type="Gene3D" id="3.40.50.2000">
    <property type="entry name" value="Glycogen Phosphorylase B"/>
    <property type="match status" value="2"/>
</dbReference>
<feature type="domain" description="Glycosyl transferase family 1" evidence="1">
    <location>
        <begin position="212"/>
        <end position="365"/>
    </location>
</feature>
<feature type="domain" description="Glycosyltransferase subfamily 4-like N-terminal" evidence="2">
    <location>
        <begin position="21"/>
        <end position="190"/>
    </location>
</feature>
<dbReference type="SUPFAM" id="SSF53756">
    <property type="entry name" value="UDP-Glycosyltransferase/glycogen phosphorylase"/>
    <property type="match status" value="1"/>
</dbReference>
<dbReference type="EMBL" id="MT631317">
    <property type="protein sequence ID" value="QNO48275.1"/>
    <property type="molecule type" value="Genomic_DNA"/>
</dbReference>
<accession>A0A7G9Y0B1</accession>
<organism evidence="3">
    <name type="scientific">Candidatus Methanogaster sp. ANME-2c ERB4</name>
    <dbReference type="NCBI Taxonomy" id="2759911"/>
    <lineage>
        <taxon>Archaea</taxon>
        <taxon>Methanobacteriati</taxon>
        <taxon>Methanobacteriota</taxon>
        <taxon>Stenosarchaea group</taxon>
        <taxon>Methanomicrobia</taxon>
        <taxon>Methanosarcinales</taxon>
        <taxon>ANME-2 cluster</taxon>
        <taxon>Candidatus Methanogasteraceae</taxon>
        <taxon>Candidatus Methanogaster</taxon>
    </lineage>
</organism>
<evidence type="ECO:0000259" key="1">
    <source>
        <dbReference type="Pfam" id="PF00534"/>
    </source>
</evidence>
<keyword evidence="3" id="KW-0808">Transferase</keyword>
<dbReference type="PANTHER" id="PTHR12526">
    <property type="entry name" value="GLYCOSYLTRANSFERASE"/>
    <property type="match status" value="1"/>
</dbReference>
<evidence type="ECO:0000313" key="5">
    <source>
        <dbReference type="EMBL" id="QNO48275.1"/>
    </source>
</evidence>
<gene>
    <name evidence="3" type="primary">mshA_2</name>
    <name evidence="4" type="ORF">ALCNLGBG_00005</name>
    <name evidence="3" type="ORF">HFPNKLFA_00004</name>
    <name evidence="5" type="ORF">NDNLHAIA_00004</name>
</gene>
<dbReference type="Pfam" id="PF13439">
    <property type="entry name" value="Glyco_transf_4"/>
    <property type="match status" value="1"/>
</dbReference>
<dbReference type="CDD" id="cd03801">
    <property type="entry name" value="GT4_PimA-like"/>
    <property type="match status" value="1"/>
</dbReference>
<dbReference type="EC" id="2.4.1.250" evidence="3"/>